<reference evidence="3" key="1">
    <citation type="journal article" date="2021" name="Sci. Adv.">
        <title>The American lobster genome reveals insights on longevity, neural, and immune adaptations.</title>
        <authorList>
            <person name="Polinski J.M."/>
            <person name="Zimin A.V."/>
            <person name="Clark K.F."/>
            <person name="Kohn A.B."/>
            <person name="Sadowski N."/>
            <person name="Timp W."/>
            <person name="Ptitsyn A."/>
            <person name="Khanna P."/>
            <person name="Romanova D.Y."/>
            <person name="Williams P."/>
            <person name="Greenwood S.J."/>
            <person name="Moroz L.L."/>
            <person name="Walt D.R."/>
            <person name="Bodnar A.G."/>
        </authorList>
    </citation>
    <scope>NUCLEOTIDE SEQUENCE</scope>
    <source>
        <strain evidence="3">GMGI-L3</strain>
    </source>
</reference>
<evidence type="ECO:0000313" key="4">
    <source>
        <dbReference type="Proteomes" id="UP000747542"/>
    </source>
</evidence>
<keyword evidence="2" id="KW-0472">Membrane</keyword>
<keyword evidence="2" id="KW-1133">Transmembrane helix</keyword>
<protein>
    <submittedName>
        <fullName evidence="3">Uncharacterized protein</fullName>
    </submittedName>
</protein>
<feature type="region of interest" description="Disordered" evidence="1">
    <location>
        <begin position="437"/>
        <end position="478"/>
    </location>
</feature>
<keyword evidence="4" id="KW-1185">Reference proteome</keyword>
<sequence length="478" mass="53073">MKSRLAVVQRPWWVFRSSVHLLVVLTGVLRYASCQSLVAKCPQRDSLDNPETYCECSLGMTRSGRTVTIICDFQNMKGVLLTDALYPFRESKLLSAYVRVVNATSVQVTGAFLREWQDAPSASLDVWRSGTLILDATPELTSNRNPTLFTTYVGIGIAGCYVPEIPPKLLRDRKAGSFRIINSEVGVIRKGFIHNVNEMRYLVMENSVVEAVEGSVATEGYINLSRRQEYKWSGLLLSNVTIKNVGAEAFNLVHQVPKIAFILFIKFLPSSLSHSSRAIAATGDIAVTIKGNRFQRLEKEAFKVDVKKELKFEDNIAISVDLHALEGLMCHELTSLEKNTVHLDTLPVVPNNSSAIPFHVSCGNPQVFMVVSPSQPLTEEVTSTATWVLLTVLLLLLLPIIIGCVYQWRSQYQQKCEYRRGNSFYFLNGLRSSKENVSNNPEVNTLTEGPGEGMSNPLYEGTEPSCSIIQDGGSLPSQ</sequence>
<gene>
    <name evidence="3" type="ORF">Hamer_G023375</name>
</gene>
<proteinExistence type="predicted"/>
<comment type="caution">
    <text evidence="3">The sequence shown here is derived from an EMBL/GenBank/DDBJ whole genome shotgun (WGS) entry which is preliminary data.</text>
</comment>
<dbReference type="Proteomes" id="UP000747542">
    <property type="component" value="Unassembled WGS sequence"/>
</dbReference>
<dbReference type="EMBL" id="JAHLQT010024821">
    <property type="protein sequence ID" value="KAG7165157.1"/>
    <property type="molecule type" value="Genomic_DNA"/>
</dbReference>
<feature type="compositionally biased region" description="Polar residues" evidence="1">
    <location>
        <begin position="437"/>
        <end position="447"/>
    </location>
</feature>
<organism evidence="3 4">
    <name type="scientific">Homarus americanus</name>
    <name type="common">American lobster</name>
    <dbReference type="NCBI Taxonomy" id="6706"/>
    <lineage>
        <taxon>Eukaryota</taxon>
        <taxon>Metazoa</taxon>
        <taxon>Ecdysozoa</taxon>
        <taxon>Arthropoda</taxon>
        <taxon>Crustacea</taxon>
        <taxon>Multicrustacea</taxon>
        <taxon>Malacostraca</taxon>
        <taxon>Eumalacostraca</taxon>
        <taxon>Eucarida</taxon>
        <taxon>Decapoda</taxon>
        <taxon>Pleocyemata</taxon>
        <taxon>Astacidea</taxon>
        <taxon>Nephropoidea</taxon>
        <taxon>Nephropidae</taxon>
        <taxon>Homarus</taxon>
    </lineage>
</organism>
<keyword evidence="2" id="KW-0812">Transmembrane</keyword>
<feature type="transmembrane region" description="Helical" evidence="2">
    <location>
        <begin position="385"/>
        <end position="406"/>
    </location>
</feature>
<evidence type="ECO:0000313" key="3">
    <source>
        <dbReference type="EMBL" id="KAG7165157.1"/>
    </source>
</evidence>
<accession>A0A8J5MVQ0</accession>
<evidence type="ECO:0000256" key="2">
    <source>
        <dbReference type="SAM" id="Phobius"/>
    </source>
</evidence>
<name>A0A8J5MVQ0_HOMAM</name>
<dbReference type="AlphaFoldDB" id="A0A8J5MVQ0"/>
<evidence type="ECO:0000256" key="1">
    <source>
        <dbReference type="SAM" id="MobiDB-lite"/>
    </source>
</evidence>